<dbReference type="InterPro" id="IPR017850">
    <property type="entry name" value="Alkaline_phosphatase_core_sf"/>
</dbReference>
<feature type="transmembrane region" description="Helical" evidence="7">
    <location>
        <begin position="141"/>
        <end position="161"/>
    </location>
</feature>
<evidence type="ECO:0000256" key="4">
    <source>
        <dbReference type="ARBA" id="ARBA00022692"/>
    </source>
</evidence>
<keyword evidence="4 7" id="KW-0812">Transmembrane</keyword>
<evidence type="ECO:0000256" key="3">
    <source>
        <dbReference type="ARBA" id="ARBA00022475"/>
    </source>
</evidence>
<sequence length="563" mass="64981">MILACLFPLCLVLMAEVNQSGDWGIIGKLFLETPGILLFDVLVVVFLYGILSLLFRRFAPAAAVTSLFWYTVSCIEFYRYQSSGSHFTLYDLSVVTNLGDVMEFAEIHLYAFQFITLLVLALYCAGLFFLNPKIPVTKRHIIPGCSSCLMIAVLFVLFPGFSSTVYDVFGIEHGGINNNFVQEEKFEQNSMIAFLVENLSDVIQTTNIQAPDNYSEESIETLSVTPVDTKPQTSVKPNVITIMSESYADFRVFEDLQIEDSYYKNFDQFRKEGFSGNAIVPTFGGYTVRTEFELQFGLPIKSLNGTVSPQKLMTEEEQTTVASYYRSEGYSTTYIHPYTSKLYRRAELYPYFGYDRLYFEDSFINPGRFHGYIDDQSAYEKAVEQILIDEKPSYIHLTTMQNHMPYHTGSKSEFDYYMDGVAQTDEALGKLMEELKQIDEPTIVLYVGDHYPSFTENYSVYDRLSIDASNCRTMYQQHYFVWSNYDFQFDTNGEEYVSSFYLPWLLIDKIGLSKNEIIDIMLEQFQKDPVYTMEFQSEYSNEVLDTLTYDLIVGDKFSNYYLR</sequence>
<evidence type="ECO:0000256" key="2">
    <source>
        <dbReference type="ARBA" id="ARBA00004936"/>
    </source>
</evidence>
<dbReference type="GO" id="GO:0005886">
    <property type="term" value="C:plasma membrane"/>
    <property type="evidence" value="ECO:0007669"/>
    <property type="project" value="UniProtKB-SubCell"/>
</dbReference>
<evidence type="ECO:0000259" key="8">
    <source>
        <dbReference type="Pfam" id="PF00884"/>
    </source>
</evidence>
<evidence type="ECO:0000313" key="9">
    <source>
        <dbReference type="EMBL" id="MBC8609737.1"/>
    </source>
</evidence>
<feature type="domain" description="Sulfatase N-terminal" evidence="8">
    <location>
        <begin position="237"/>
        <end position="502"/>
    </location>
</feature>
<gene>
    <name evidence="9" type="ORF">H8702_01200</name>
</gene>
<dbReference type="Pfam" id="PF00884">
    <property type="entry name" value="Sulfatase"/>
    <property type="match status" value="1"/>
</dbReference>
<dbReference type="PANTHER" id="PTHR47371">
    <property type="entry name" value="LIPOTEICHOIC ACID SYNTHASE"/>
    <property type="match status" value="1"/>
</dbReference>
<feature type="transmembrane region" description="Helical" evidence="7">
    <location>
        <begin position="35"/>
        <end position="55"/>
    </location>
</feature>
<comment type="caution">
    <text evidence="9">The sequence shown here is derived from an EMBL/GenBank/DDBJ whole genome shotgun (WGS) entry which is preliminary data.</text>
</comment>
<comment type="subcellular location">
    <subcellularLocation>
        <location evidence="1">Cell membrane</location>
        <topology evidence="1">Multi-pass membrane protein</topology>
    </subcellularLocation>
</comment>
<keyword evidence="3" id="KW-1003">Cell membrane</keyword>
<dbReference type="Proteomes" id="UP000632659">
    <property type="component" value="Unassembled WGS sequence"/>
</dbReference>
<proteinExistence type="predicted"/>
<dbReference type="RefSeq" id="WP_178085684.1">
    <property type="nucleotide sequence ID" value="NZ_JACRTL010000001.1"/>
</dbReference>
<evidence type="ECO:0000256" key="1">
    <source>
        <dbReference type="ARBA" id="ARBA00004651"/>
    </source>
</evidence>
<keyword evidence="6 7" id="KW-0472">Membrane</keyword>
<comment type="pathway">
    <text evidence="2">Cell wall biogenesis; lipoteichoic acid biosynthesis.</text>
</comment>
<feature type="transmembrane region" description="Helical" evidence="7">
    <location>
        <begin position="62"/>
        <end position="80"/>
    </location>
</feature>
<feature type="transmembrane region" description="Helical" evidence="7">
    <location>
        <begin position="107"/>
        <end position="129"/>
    </location>
</feature>
<evidence type="ECO:0000256" key="7">
    <source>
        <dbReference type="SAM" id="Phobius"/>
    </source>
</evidence>
<accession>A0A8J6PCY5</accession>
<protein>
    <submittedName>
        <fullName evidence="9">LTA synthase family protein</fullName>
    </submittedName>
</protein>
<dbReference type="EMBL" id="JACRTL010000001">
    <property type="protein sequence ID" value="MBC8609737.1"/>
    <property type="molecule type" value="Genomic_DNA"/>
</dbReference>
<keyword evidence="5 7" id="KW-1133">Transmembrane helix</keyword>
<dbReference type="InterPro" id="IPR000917">
    <property type="entry name" value="Sulfatase_N"/>
</dbReference>
<dbReference type="Gene3D" id="3.40.720.10">
    <property type="entry name" value="Alkaline Phosphatase, subunit A"/>
    <property type="match status" value="1"/>
</dbReference>
<dbReference type="InterPro" id="IPR050448">
    <property type="entry name" value="OpgB/LTA_synthase_biosynth"/>
</dbReference>
<name>A0A8J6PCY5_9FIRM</name>
<organism evidence="9 10">
    <name type="scientific">Massiliimalia timonensis</name>
    <dbReference type="NCBI Taxonomy" id="1987501"/>
    <lineage>
        <taxon>Bacteria</taxon>
        <taxon>Bacillati</taxon>
        <taxon>Bacillota</taxon>
        <taxon>Clostridia</taxon>
        <taxon>Eubacteriales</taxon>
        <taxon>Oscillospiraceae</taxon>
        <taxon>Massiliimalia</taxon>
    </lineage>
</organism>
<dbReference type="CDD" id="cd16015">
    <property type="entry name" value="LTA_synthase"/>
    <property type="match status" value="1"/>
</dbReference>
<evidence type="ECO:0000256" key="5">
    <source>
        <dbReference type="ARBA" id="ARBA00022989"/>
    </source>
</evidence>
<evidence type="ECO:0000313" key="10">
    <source>
        <dbReference type="Proteomes" id="UP000632659"/>
    </source>
</evidence>
<keyword evidence="10" id="KW-1185">Reference proteome</keyword>
<dbReference type="AlphaFoldDB" id="A0A8J6PCY5"/>
<dbReference type="SUPFAM" id="SSF53649">
    <property type="entry name" value="Alkaline phosphatase-like"/>
    <property type="match status" value="1"/>
</dbReference>
<dbReference type="PANTHER" id="PTHR47371:SF3">
    <property type="entry name" value="PHOSPHOGLYCEROL TRANSFERASE I"/>
    <property type="match status" value="1"/>
</dbReference>
<evidence type="ECO:0000256" key="6">
    <source>
        <dbReference type="ARBA" id="ARBA00023136"/>
    </source>
</evidence>
<reference evidence="9" key="1">
    <citation type="submission" date="2020-08" db="EMBL/GenBank/DDBJ databases">
        <title>Genome public.</title>
        <authorList>
            <person name="Liu C."/>
            <person name="Sun Q."/>
        </authorList>
    </citation>
    <scope>NUCLEOTIDE SEQUENCE</scope>
    <source>
        <strain evidence="9">NSJ-15</strain>
    </source>
</reference>